<keyword evidence="4" id="KW-1185">Reference proteome</keyword>
<dbReference type="RefSeq" id="WP_116885603.1">
    <property type="nucleotide sequence ID" value="NZ_CABMMC010000030.1"/>
</dbReference>
<accession>A0A2U1AHW9</accession>
<dbReference type="OrthoDB" id="254858at2"/>
<dbReference type="Gene3D" id="3.30.700.10">
    <property type="entry name" value="Glycoprotein, Type 4 Pilin"/>
    <property type="match status" value="1"/>
</dbReference>
<dbReference type="InterPro" id="IPR012902">
    <property type="entry name" value="N_methyl_site"/>
</dbReference>
<keyword evidence="2" id="KW-0812">Transmembrane</keyword>
<evidence type="ECO:0000256" key="1">
    <source>
        <dbReference type="ARBA" id="ARBA00022481"/>
    </source>
</evidence>
<organism evidence="3 4">
    <name type="scientific">Victivallis vadensis</name>
    <dbReference type="NCBI Taxonomy" id="172901"/>
    <lineage>
        <taxon>Bacteria</taxon>
        <taxon>Pseudomonadati</taxon>
        <taxon>Lentisphaerota</taxon>
        <taxon>Lentisphaeria</taxon>
        <taxon>Victivallales</taxon>
        <taxon>Victivallaceae</taxon>
        <taxon>Victivallis</taxon>
    </lineage>
</organism>
<dbReference type="AlphaFoldDB" id="A0A2U1AHW9"/>
<protein>
    <submittedName>
        <fullName evidence="3">Prepilin-type N-terminal cleavage/methylation domain-containing protein/prepilin-type processing-associated H-X9-DG protein</fullName>
    </submittedName>
</protein>
<gene>
    <name evidence="3" type="ORF">C8D82_1384</name>
</gene>
<feature type="transmembrane region" description="Helical" evidence="2">
    <location>
        <begin position="12"/>
        <end position="32"/>
    </location>
</feature>
<keyword evidence="2" id="KW-0472">Membrane</keyword>
<dbReference type="InterPro" id="IPR000983">
    <property type="entry name" value="Bac_GSPG_pilin"/>
</dbReference>
<sequence length="253" mass="27973">MKHFSNRCFTLIELLVVIAIIAILAAMLLPALNKARATARVATCKGNMKSMAQGLLLYSGDSADTLPFHPGKTGPVWNSLYWMQTLRNNYSLGNKLWYCAGNPEVFNTTSTPGYIQGLGFGGDQYGANTTNYSLNGWLLDATKNGVKGIRGKISRADSPSTSIMVMEYASPNFTETSMWHINKSLSRFQSEHKKRRDHSGLASNFATLDGHVESLKYGSNPNQINFNALKGWYYPTTSSNSWAAPLWSTYYAP</sequence>
<evidence type="ECO:0000256" key="2">
    <source>
        <dbReference type="SAM" id="Phobius"/>
    </source>
</evidence>
<dbReference type="Proteomes" id="UP000245959">
    <property type="component" value="Unassembled WGS sequence"/>
</dbReference>
<dbReference type="Pfam" id="PF07963">
    <property type="entry name" value="N_methyl"/>
    <property type="match status" value="1"/>
</dbReference>
<proteinExistence type="predicted"/>
<keyword evidence="1" id="KW-0488">Methylation</keyword>
<dbReference type="GO" id="GO:0015628">
    <property type="term" value="P:protein secretion by the type II secretion system"/>
    <property type="evidence" value="ECO:0007669"/>
    <property type="project" value="InterPro"/>
</dbReference>
<keyword evidence="2" id="KW-1133">Transmembrane helix</keyword>
<evidence type="ECO:0000313" key="3">
    <source>
        <dbReference type="EMBL" id="PVY36004.1"/>
    </source>
</evidence>
<evidence type="ECO:0000313" key="4">
    <source>
        <dbReference type="Proteomes" id="UP000245959"/>
    </source>
</evidence>
<dbReference type="PANTHER" id="PTHR30093:SF2">
    <property type="entry name" value="TYPE II SECRETION SYSTEM PROTEIN H"/>
    <property type="match status" value="1"/>
</dbReference>
<comment type="caution">
    <text evidence="3">The sequence shown here is derived from an EMBL/GenBank/DDBJ whole genome shotgun (WGS) entry which is preliminary data.</text>
</comment>
<dbReference type="EMBL" id="QEKH01000038">
    <property type="protein sequence ID" value="PVY36004.1"/>
    <property type="molecule type" value="Genomic_DNA"/>
</dbReference>
<name>A0A2U1AHW9_9BACT</name>
<dbReference type="InterPro" id="IPR045584">
    <property type="entry name" value="Pilin-like"/>
</dbReference>
<dbReference type="GeneID" id="78296873"/>
<dbReference type="PRINTS" id="PR00813">
    <property type="entry name" value="BCTERIALGSPG"/>
</dbReference>
<dbReference type="GO" id="GO:0015627">
    <property type="term" value="C:type II protein secretion system complex"/>
    <property type="evidence" value="ECO:0007669"/>
    <property type="project" value="InterPro"/>
</dbReference>
<dbReference type="NCBIfam" id="TIGR02532">
    <property type="entry name" value="IV_pilin_GFxxxE"/>
    <property type="match status" value="1"/>
</dbReference>
<dbReference type="PANTHER" id="PTHR30093">
    <property type="entry name" value="GENERAL SECRETION PATHWAY PROTEIN G"/>
    <property type="match status" value="1"/>
</dbReference>
<reference evidence="3 4" key="1">
    <citation type="submission" date="2018-04" db="EMBL/GenBank/DDBJ databases">
        <title>Genomic Encyclopedia of Type Strains, Phase IV (KMG-IV): sequencing the most valuable type-strain genomes for metagenomic binning, comparative biology and taxonomic classification.</title>
        <authorList>
            <person name="Goeker M."/>
        </authorList>
    </citation>
    <scope>NUCLEOTIDE SEQUENCE [LARGE SCALE GENOMIC DNA]</scope>
    <source>
        <strain evidence="3 4">DSM 14823</strain>
    </source>
</reference>
<dbReference type="SUPFAM" id="SSF54523">
    <property type="entry name" value="Pili subunits"/>
    <property type="match status" value="1"/>
</dbReference>